<evidence type="ECO:0000256" key="5">
    <source>
        <dbReference type="ARBA" id="ARBA00023242"/>
    </source>
</evidence>
<proteinExistence type="inferred from homology"/>
<gene>
    <name evidence="6" type="primary">POLR1E</name>
</gene>
<dbReference type="Proteomes" id="UP000694569">
    <property type="component" value="Unplaced"/>
</dbReference>
<evidence type="ECO:0000313" key="7">
    <source>
        <dbReference type="Proteomes" id="UP000694569"/>
    </source>
</evidence>
<evidence type="ECO:0000256" key="1">
    <source>
        <dbReference type="ARBA" id="ARBA00004604"/>
    </source>
</evidence>
<dbReference type="GO" id="GO:0003677">
    <property type="term" value="F:DNA binding"/>
    <property type="evidence" value="ECO:0007669"/>
    <property type="project" value="InterPro"/>
</dbReference>
<protein>
    <submittedName>
        <fullName evidence="6">RNA polymerase I subunit E</fullName>
    </submittedName>
</protein>
<dbReference type="Pfam" id="PF06870">
    <property type="entry name" value="RNA_pol_I_A49"/>
    <property type="match status" value="1"/>
</dbReference>
<accession>A0A8C5LV71</accession>
<sequence length="413" mass="46710">MANRAVWEYRGEPEQPALLVQFSNGNIQTPESLKLNLYRNKDQKTPDKKKQKILTAETDRLSYVANNFGVNALHSNSLCRYFVGVVNKETGKMEVYGAEYFHMQPLLEKKTTQLQDEDLMDTSNRTYREKVDALIEAFGTNKQKRALSSRKLNQVGSEILSQAMAKAAEEIIENKGTEELVKEAIGNIASESSSFLPPCDVKADKPENVYKLDDLISPTEYATLEAAAEPFRNLTDESLQQMIDGKRHGTFVLHELQELKNMKDCDHAARCLWYLDALIKLSNLKVVKRKELMVPGFPSIICANFLRDFTVSTYKNGRVQNSISGTMHSKIVAHAIALALHICEFEVDLTLLQREMKLTEARILEIAKAMGLKITKRMMFSIASSDEAHKIATLILPLVVYKPSTGMNKRKRM</sequence>
<evidence type="ECO:0000313" key="6">
    <source>
        <dbReference type="Ensembl" id="ENSLLEP00000004755.1"/>
    </source>
</evidence>
<keyword evidence="5" id="KW-0539">Nucleus</keyword>
<reference evidence="6" key="1">
    <citation type="submission" date="2025-08" db="UniProtKB">
        <authorList>
            <consortium name="Ensembl"/>
        </authorList>
    </citation>
    <scope>IDENTIFICATION</scope>
</reference>
<evidence type="ECO:0000256" key="3">
    <source>
        <dbReference type="ARBA" id="ARBA00022478"/>
    </source>
</evidence>
<dbReference type="GO" id="GO:0006351">
    <property type="term" value="P:DNA-templated transcription"/>
    <property type="evidence" value="ECO:0007669"/>
    <property type="project" value="InterPro"/>
</dbReference>
<dbReference type="PANTHER" id="PTHR14440">
    <property type="entry name" value="DNA-DIRECTED RNA POLYMERASE I SUBUNIT RPA49"/>
    <property type="match status" value="1"/>
</dbReference>
<dbReference type="OrthoDB" id="532500at2759"/>
<evidence type="ECO:0000256" key="2">
    <source>
        <dbReference type="ARBA" id="ARBA00009430"/>
    </source>
</evidence>
<comment type="similarity">
    <text evidence="2">Belongs to the eukaryotic RPA49/POLR1E RNA polymerase subunit family.</text>
</comment>
<dbReference type="AlphaFoldDB" id="A0A8C5LV71"/>
<dbReference type="GO" id="GO:0005730">
    <property type="term" value="C:nucleolus"/>
    <property type="evidence" value="ECO:0007669"/>
    <property type="project" value="UniProtKB-SubCell"/>
</dbReference>
<dbReference type="GO" id="GO:0000428">
    <property type="term" value="C:DNA-directed RNA polymerase complex"/>
    <property type="evidence" value="ECO:0007669"/>
    <property type="project" value="UniProtKB-KW"/>
</dbReference>
<organism evidence="6 7">
    <name type="scientific">Leptobrachium leishanense</name>
    <name type="common">Leishan spiny toad</name>
    <dbReference type="NCBI Taxonomy" id="445787"/>
    <lineage>
        <taxon>Eukaryota</taxon>
        <taxon>Metazoa</taxon>
        <taxon>Chordata</taxon>
        <taxon>Craniata</taxon>
        <taxon>Vertebrata</taxon>
        <taxon>Euteleostomi</taxon>
        <taxon>Amphibia</taxon>
        <taxon>Batrachia</taxon>
        <taxon>Anura</taxon>
        <taxon>Pelobatoidea</taxon>
        <taxon>Megophryidae</taxon>
        <taxon>Leptobrachium</taxon>
    </lineage>
</organism>
<dbReference type="Ensembl" id="ENSLLET00000004966.1">
    <property type="protein sequence ID" value="ENSLLEP00000004755.1"/>
    <property type="gene ID" value="ENSLLEG00000003043.1"/>
</dbReference>
<keyword evidence="7" id="KW-1185">Reference proteome</keyword>
<comment type="subcellular location">
    <subcellularLocation>
        <location evidence="1">Nucleus</location>
        <location evidence="1">Nucleolus</location>
    </subcellularLocation>
</comment>
<reference evidence="6" key="2">
    <citation type="submission" date="2025-09" db="UniProtKB">
        <authorList>
            <consortium name="Ensembl"/>
        </authorList>
    </citation>
    <scope>IDENTIFICATION</scope>
</reference>
<dbReference type="GeneTree" id="ENSGT00390000018004"/>
<dbReference type="InterPro" id="IPR009668">
    <property type="entry name" value="RNA_pol-assoc_fac_A49-like"/>
</dbReference>
<evidence type="ECO:0000256" key="4">
    <source>
        <dbReference type="ARBA" id="ARBA00023163"/>
    </source>
</evidence>
<keyword evidence="3" id="KW-0240">DNA-directed RNA polymerase</keyword>
<name>A0A8C5LV71_9ANUR</name>
<keyword evidence="4" id="KW-0804">Transcription</keyword>